<sequence length="135" mass="16381">MFRRIEIIHDPDQQEWQDFWDLVKKHPDWDTDDDYPVHWKRGMGSCCYCYDEAVMDIWINKLKAPNLHGNFRFFFTERGWKEIGSDCASMLRKTGTRLRVLTIKEKSVDVFYQDKYQVATRPRKRNSRKGNRNEK</sequence>
<name>A0A0G0PLB6_9BACT</name>
<accession>A0A0G0PLB6</accession>
<protein>
    <submittedName>
        <fullName evidence="1">Uncharacterized protein</fullName>
    </submittedName>
</protein>
<dbReference type="EMBL" id="LBWB01000030">
    <property type="protein sequence ID" value="KKQ98929.1"/>
    <property type="molecule type" value="Genomic_DNA"/>
</dbReference>
<evidence type="ECO:0000313" key="1">
    <source>
        <dbReference type="EMBL" id="KKQ98929.1"/>
    </source>
</evidence>
<evidence type="ECO:0000313" key="2">
    <source>
        <dbReference type="Proteomes" id="UP000033881"/>
    </source>
</evidence>
<reference evidence="1 2" key="1">
    <citation type="journal article" date="2015" name="Nature">
        <title>rRNA introns, odd ribosomes, and small enigmatic genomes across a large radiation of phyla.</title>
        <authorList>
            <person name="Brown C.T."/>
            <person name="Hug L.A."/>
            <person name="Thomas B.C."/>
            <person name="Sharon I."/>
            <person name="Castelle C.J."/>
            <person name="Singh A."/>
            <person name="Wilkins M.J."/>
            <person name="Williams K.H."/>
            <person name="Banfield J.F."/>
        </authorList>
    </citation>
    <scope>NUCLEOTIDE SEQUENCE [LARGE SCALE GENOMIC DNA]</scope>
</reference>
<comment type="caution">
    <text evidence="1">The sequence shown here is derived from an EMBL/GenBank/DDBJ whole genome shotgun (WGS) entry which is preliminary data.</text>
</comment>
<proteinExistence type="predicted"/>
<dbReference type="STRING" id="1618574.UT24_C0030G0007"/>
<dbReference type="AlphaFoldDB" id="A0A0G0PLB6"/>
<dbReference type="Proteomes" id="UP000033881">
    <property type="component" value="Unassembled WGS sequence"/>
</dbReference>
<organism evidence="1 2">
    <name type="scientific">Candidatus Woesebacteria bacterium GW2011_GWB1_39_12</name>
    <dbReference type="NCBI Taxonomy" id="1618574"/>
    <lineage>
        <taxon>Bacteria</taxon>
        <taxon>Candidatus Woeseibacteriota</taxon>
    </lineage>
</organism>
<gene>
    <name evidence="1" type="ORF">UT24_C0030G0007</name>
</gene>